<reference evidence="2" key="1">
    <citation type="submission" date="2022-11" db="UniProtKB">
        <authorList>
            <consortium name="WormBaseParasite"/>
        </authorList>
    </citation>
    <scope>IDENTIFICATION</scope>
</reference>
<proteinExistence type="predicted"/>
<dbReference type="WBParaSite" id="PS1159_v2.g21789.t1">
    <property type="protein sequence ID" value="PS1159_v2.g21789.t1"/>
    <property type="gene ID" value="PS1159_v2.g21789"/>
</dbReference>
<dbReference type="Proteomes" id="UP000887580">
    <property type="component" value="Unplaced"/>
</dbReference>
<accession>A0AC35FX63</accession>
<name>A0AC35FX63_9BILA</name>
<evidence type="ECO:0000313" key="2">
    <source>
        <dbReference type="WBParaSite" id="PS1159_v2.g21789.t1"/>
    </source>
</evidence>
<organism evidence="1 2">
    <name type="scientific">Panagrolaimus sp. PS1159</name>
    <dbReference type="NCBI Taxonomy" id="55785"/>
    <lineage>
        <taxon>Eukaryota</taxon>
        <taxon>Metazoa</taxon>
        <taxon>Ecdysozoa</taxon>
        <taxon>Nematoda</taxon>
        <taxon>Chromadorea</taxon>
        <taxon>Rhabditida</taxon>
        <taxon>Tylenchina</taxon>
        <taxon>Panagrolaimomorpha</taxon>
        <taxon>Panagrolaimoidea</taxon>
        <taxon>Panagrolaimidae</taxon>
        <taxon>Panagrolaimus</taxon>
    </lineage>
</organism>
<evidence type="ECO:0000313" key="1">
    <source>
        <dbReference type="Proteomes" id="UP000887580"/>
    </source>
</evidence>
<protein>
    <submittedName>
        <fullName evidence="2">Uncharacterized protein</fullName>
    </submittedName>
</protein>
<sequence length="184" mass="20609">MRRSIKAGAVSPRSPRSEQHSRRHTFSKSPPLPKHSASKASADNFEKFLLEDVSLSNIAGPIFDISGGSERGSLSSKDEKNLLDWSPGLSKELSQLKVSKVVEKIEKEEEPKSAPITEDTSISTEIGEPPIDRSVEYNIKEIERFCHEIWPQVEASMQSGDFDSMIPPVINSEDSEKHYHDAYR</sequence>